<dbReference type="InterPro" id="IPR050951">
    <property type="entry name" value="Retrovirus_Pol_polyprotein"/>
</dbReference>
<evidence type="ECO:0000256" key="4">
    <source>
        <dbReference type="ARBA" id="ARBA00022759"/>
    </source>
</evidence>
<dbReference type="FunFam" id="3.10.20.370:FF:000001">
    <property type="entry name" value="Retrovirus-related Pol polyprotein from transposon 17.6-like protein"/>
    <property type="match status" value="1"/>
</dbReference>
<evidence type="ECO:0000259" key="11">
    <source>
        <dbReference type="PROSITE" id="PS50994"/>
    </source>
</evidence>
<keyword evidence="5" id="KW-0378">Hydrolase</keyword>
<keyword evidence="7" id="KW-0479">Metal-binding</keyword>
<dbReference type="Proteomes" id="UP000054653">
    <property type="component" value="Unassembled WGS sequence"/>
</dbReference>
<sequence length="1144" mass="129352">MSMDRFLKPERLDVDPSSPTSSEQWKHWLATFENFLAALPQENLDKKSLLVNFVSPRIYSSIAVSRSYEDAIQSLKSIFEKHVNEIYARHLLATRKQLQGESLDEFLRALNALDVACDCKAVTAVQYQEELVRDAFVRGIRSQTIRQRLLESRSVDLASIYELASALDAALRSSENNNESRSLPETVAAAANDENNDRLSESSGVVAAARNPRCFFCGRSKHPRFQCPAREATCNKCGKKGHYAKVCRSSVYSYTSASLSTITGATLASTAVALKASSILKLSNGLKTIQSSEPISMASSALLIKALGCITVDLKVQDRLYKSFRLRVLPHLCADVILGQDFHRMHESVTLNYGGNLPPLIICGLATLRVDPPRLFAHLSPDCRPIATTSRKFSAEDTDFIRNEVRTLLEDGVIEPSISPWRAQVVVLKDERRKKRLVVDYSATINRFTLLDAYPLPKIDTLVQTIAKYRVFSTIDLKSAYHQIPIQNDERLYTAFGADGSLYQFTRIPFGVTNGVACFQRVINSFIEKEKLKGVVAYLDDVTVCGMSQDDHDKNLEQFLSAANRWNFTLNTDKCSFSTSKLRILGHEIENGNIRPEPQRLQPLRDLPLPSDAKALRRVLGLSAYYSQWLFTYSYKIRPLIDTKIFPVSSEAKAAFEQIKTDIENSAVRAVDENLPFELETDASDVAIAALLNQLGRPVAFFSRTLQGPEKRYAAIEKEAQAIIEAIRHWKHYLTRRHFTIKTDQKSVSFMFSKRNVSKIKNDKIMRWKIELSCYDFDIIHRPGKDNVTPDALSRTFCSMASHDHCRHLQQLHDKLCHPGITRLYHFVRSKNLPYSIQEVRQVVTDCRTCAEMKPRFYQPETATLIKATQPFERLNIDFKGPLPGHQNQRYMFIVVDEYSRFPFAFPCADVSAASAKKCLVELFSLFGVPSYVHSDRGSAFASDEFRRFLLSKGIACSRTTLYNPQGNAQAERYTGTVWKTILLALKSQGLLTEQWPAVLPNALHAVRSLLCTSTNTTPHERFLAFSRRSTSGRSIPAWRLDSESALLKKHVRNSKTDPLVEEVRLLEVNPHYAYVRFPDGRESSVSTRHLAPAGSSDAEEAQQEVTAGDDCSENSEPLLQENEEERTLRRSQRIRRPPQRLDL</sequence>
<dbReference type="Pfam" id="PF00665">
    <property type="entry name" value="rve"/>
    <property type="match status" value="1"/>
</dbReference>
<evidence type="ECO:0000259" key="9">
    <source>
        <dbReference type="PROSITE" id="PS50158"/>
    </source>
</evidence>
<dbReference type="InterPro" id="IPR041373">
    <property type="entry name" value="RT_RNaseH"/>
</dbReference>
<dbReference type="PANTHER" id="PTHR37984">
    <property type="entry name" value="PROTEIN CBG26694"/>
    <property type="match status" value="1"/>
</dbReference>
<reference evidence="12 13" key="1">
    <citation type="submission" date="2015-01" db="EMBL/GenBank/DDBJ databases">
        <title>Evolution of Trichinella species and genotypes.</title>
        <authorList>
            <person name="Korhonen P.K."/>
            <person name="Edoardo P."/>
            <person name="Giuseppe L.R."/>
            <person name="Gasser R.B."/>
        </authorList>
    </citation>
    <scope>NUCLEOTIDE SEQUENCE [LARGE SCALE GENOMIC DNA]</scope>
    <source>
        <strain evidence="12">ISS120</strain>
    </source>
</reference>
<evidence type="ECO:0000256" key="5">
    <source>
        <dbReference type="ARBA" id="ARBA00022801"/>
    </source>
</evidence>
<dbReference type="InterPro" id="IPR001584">
    <property type="entry name" value="Integrase_cat-core"/>
</dbReference>
<dbReference type="PROSITE" id="PS50878">
    <property type="entry name" value="RT_POL"/>
    <property type="match status" value="1"/>
</dbReference>
<evidence type="ECO:0000313" key="13">
    <source>
        <dbReference type="Proteomes" id="UP000054653"/>
    </source>
</evidence>
<dbReference type="GO" id="GO:0003676">
    <property type="term" value="F:nucleic acid binding"/>
    <property type="evidence" value="ECO:0007669"/>
    <property type="project" value="InterPro"/>
</dbReference>
<dbReference type="InterPro" id="IPR043128">
    <property type="entry name" value="Rev_trsase/Diguanyl_cyclase"/>
</dbReference>
<proteinExistence type="predicted"/>
<gene>
    <name evidence="12" type="primary">pol</name>
    <name evidence="12" type="ORF">T03_4634</name>
</gene>
<feature type="region of interest" description="Disordered" evidence="8">
    <location>
        <begin position="1084"/>
        <end position="1144"/>
    </location>
</feature>
<keyword evidence="6" id="KW-0695">RNA-directed DNA polymerase</keyword>
<dbReference type="PANTHER" id="PTHR37984:SF5">
    <property type="entry name" value="PROTEIN NYNRIN-LIKE"/>
    <property type="match status" value="1"/>
</dbReference>
<name>A0A0V1DFU9_TRIBR</name>
<dbReference type="OMA" id="PIQNDER"/>
<dbReference type="InterPro" id="IPR000477">
    <property type="entry name" value="RT_dom"/>
</dbReference>
<organism evidence="12 13">
    <name type="scientific">Trichinella britovi</name>
    <name type="common">Parasitic roundworm</name>
    <dbReference type="NCBI Taxonomy" id="45882"/>
    <lineage>
        <taxon>Eukaryota</taxon>
        <taxon>Metazoa</taxon>
        <taxon>Ecdysozoa</taxon>
        <taxon>Nematoda</taxon>
        <taxon>Enoplea</taxon>
        <taxon>Dorylaimia</taxon>
        <taxon>Trichinellida</taxon>
        <taxon>Trichinellidae</taxon>
        <taxon>Trichinella</taxon>
    </lineage>
</organism>
<dbReference type="InterPro" id="IPR043502">
    <property type="entry name" value="DNA/RNA_pol_sf"/>
</dbReference>
<dbReference type="SUPFAM" id="SSF56672">
    <property type="entry name" value="DNA/RNA polymerases"/>
    <property type="match status" value="1"/>
</dbReference>
<dbReference type="InterPro" id="IPR012337">
    <property type="entry name" value="RNaseH-like_sf"/>
</dbReference>
<dbReference type="STRING" id="45882.A0A0V1DFU9"/>
<evidence type="ECO:0000256" key="8">
    <source>
        <dbReference type="SAM" id="MobiDB-lite"/>
    </source>
</evidence>
<dbReference type="Pfam" id="PF17917">
    <property type="entry name" value="RT_RNaseH"/>
    <property type="match status" value="1"/>
</dbReference>
<feature type="domain" description="Integrase catalytic" evidence="11">
    <location>
        <begin position="867"/>
        <end position="1027"/>
    </location>
</feature>
<evidence type="ECO:0000256" key="7">
    <source>
        <dbReference type="PROSITE-ProRule" id="PRU00047"/>
    </source>
</evidence>
<dbReference type="CDD" id="cd01647">
    <property type="entry name" value="RT_LTR"/>
    <property type="match status" value="1"/>
</dbReference>
<accession>A0A0V1DFU9</accession>
<keyword evidence="4" id="KW-0255">Endonuclease</keyword>
<feature type="domain" description="CCHC-type" evidence="9">
    <location>
        <begin position="234"/>
        <end position="249"/>
    </location>
</feature>
<feature type="domain" description="Reverse transcriptase" evidence="10">
    <location>
        <begin position="389"/>
        <end position="589"/>
    </location>
</feature>
<dbReference type="EMBL" id="JYDI01000009">
    <property type="protein sequence ID" value="KRY59891.1"/>
    <property type="molecule type" value="Genomic_DNA"/>
</dbReference>
<feature type="compositionally biased region" description="Basic and acidic residues" evidence="8">
    <location>
        <begin position="1"/>
        <end position="14"/>
    </location>
</feature>
<dbReference type="CDD" id="cd09274">
    <property type="entry name" value="RNase_HI_RT_Ty3"/>
    <property type="match status" value="1"/>
</dbReference>
<comment type="caution">
    <text evidence="12">The sequence shown here is derived from an EMBL/GenBank/DDBJ whole genome shotgun (WGS) entry which is preliminary data.</text>
</comment>
<dbReference type="SMART" id="SM00343">
    <property type="entry name" value="ZnF_C2HC"/>
    <property type="match status" value="2"/>
</dbReference>
<dbReference type="GO" id="GO:0042575">
    <property type="term" value="C:DNA polymerase complex"/>
    <property type="evidence" value="ECO:0007669"/>
    <property type="project" value="UniProtKB-ARBA"/>
</dbReference>
<dbReference type="Gene3D" id="3.10.10.10">
    <property type="entry name" value="HIV Type 1 Reverse Transcriptase, subunit A, domain 1"/>
    <property type="match status" value="1"/>
</dbReference>
<keyword evidence="1" id="KW-0808">Transferase</keyword>
<dbReference type="GO" id="GO:0015074">
    <property type="term" value="P:DNA integration"/>
    <property type="evidence" value="ECO:0007669"/>
    <property type="project" value="InterPro"/>
</dbReference>
<dbReference type="PROSITE" id="PS50994">
    <property type="entry name" value="INTEGRASE"/>
    <property type="match status" value="1"/>
</dbReference>
<feature type="region of interest" description="Disordered" evidence="8">
    <location>
        <begin position="1"/>
        <end position="20"/>
    </location>
</feature>
<dbReference type="SUPFAM" id="SSF53098">
    <property type="entry name" value="Ribonuclease H-like"/>
    <property type="match status" value="1"/>
</dbReference>
<keyword evidence="13" id="KW-1185">Reference proteome</keyword>
<dbReference type="GO" id="GO:0004519">
    <property type="term" value="F:endonuclease activity"/>
    <property type="evidence" value="ECO:0007669"/>
    <property type="project" value="UniProtKB-KW"/>
</dbReference>
<dbReference type="Gene3D" id="3.30.420.10">
    <property type="entry name" value="Ribonuclease H-like superfamily/Ribonuclease H"/>
    <property type="match status" value="1"/>
</dbReference>
<dbReference type="Gene3D" id="3.30.70.270">
    <property type="match status" value="2"/>
</dbReference>
<feature type="compositionally biased region" description="Basic residues" evidence="8">
    <location>
        <begin position="1130"/>
        <end position="1144"/>
    </location>
</feature>
<dbReference type="PROSITE" id="PS50158">
    <property type="entry name" value="ZF_CCHC"/>
    <property type="match status" value="1"/>
</dbReference>
<dbReference type="AlphaFoldDB" id="A0A0V1DFU9"/>
<dbReference type="InterPro" id="IPR036397">
    <property type="entry name" value="RNaseH_sf"/>
</dbReference>
<dbReference type="Gene3D" id="4.10.60.10">
    <property type="entry name" value="Zinc finger, CCHC-type"/>
    <property type="match status" value="1"/>
</dbReference>
<evidence type="ECO:0000256" key="1">
    <source>
        <dbReference type="ARBA" id="ARBA00022679"/>
    </source>
</evidence>
<evidence type="ECO:0000313" key="12">
    <source>
        <dbReference type="EMBL" id="KRY59891.1"/>
    </source>
</evidence>
<dbReference type="Pfam" id="PF00078">
    <property type="entry name" value="RVT_1"/>
    <property type="match status" value="1"/>
</dbReference>
<keyword evidence="2" id="KW-0548">Nucleotidyltransferase</keyword>
<keyword evidence="7" id="KW-0862">Zinc</keyword>
<dbReference type="GO" id="GO:0019899">
    <property type="term" value="F:enzyme binding"/>
    <property type="evidence" value="ECO:0007669"/>
    <property type="project" value="UniProtKB-ARBA"/>
</dbReference>
<dbReference type="GO" id="GO:0016787">
    <property type="term" value="F:hydrolase activity"/>
    <property type="evidence" value="ECO:0007669"/>
    <property type="project" value="UniProtKB-KW"/>
</dbReference>
<dbReference type="GO" id="GO:0008270">
    <property type="term" value="F:zinc ion binding"/>
    <property type="evidence" value="ECO:0007669"/>
    <property type="project" value="UniProtKB-KW"/>
</dbReference>
<evidence type="ECO:0000256" key="6">
    <source>
        <dbReference type="ARBA" id="ARBA00022918"/>
    </source>
</evidence>
<evidence type="ECO:0000256" key="3">
    <source>
        <dbReference type="ARBA" id="ARBA00022722"/>
    </source>
</evidence>
<dbReference type="GO" id="GO:0003964">
    <property type="term" value="F:RNA-directed DNA polymerase activity"/>
    <property type="evidence" value="ECO:0007669"/>
    <property type="project" value="UniProtKB-KW"/>
</dbReference>
<keyword evidence="7" id="KW-0863">Zinc-finger</keyword>
<evidence type="ECO:0000256" key="2">
    <source>
        <dbReference type="ARBA" id="ARBA00022695"/>
    </source>
</evidence>
<evidence type="ECO:0000259" key="10">
    <source>
        <dbReference type="PROSITE" id="PS50878"/>
    </source>
</evidence>
<dbReference type="InterPro" id="IPR001878">
    <property type="entry name" value="Znf_CCHC"/>
</dbReference>
<dbReference type="InterPro" id="IPR036875">
    <property type="entry name" value="Znf_CCHC_sf"/>
</dbReference>
<protein>
    <submittedName>
        <fullName evidence="12">Retrovirus-related Pol polyprotein from transposon 17.6</fullName>
    </submittedName>
</protein>
<dbReference type="SUPFAM" id="SSF57756">
    <property type="entry name" value="Retrovirus zinc finger-like domains"/>
    <property type="match status" value="1"/>
</dbReference>
<keyword evidence="3" id="KW-0540">Nuclease</keyword>